<name>A0A0Z8D1S1_STRSU</name>
<organism evidence="1 3">
    <name type="scientific">Streptococcus suis</name>
    <dbReference type="NCBI Taxonomy" id="1307"/>
    <lineage>
        <taxon>Bacteria</taxon>
        <taxon>Bacillati</taxon>
        <taxon>Bacillota</taxon>
        <taxon>Bacilli</taxon>
        <taxon>Lactobacillales</taxon>
        <taxon>Streptococcaceae</taxon>
        <taxon>Streptococcus</taxon>
    </lineage>
</organism>
<dbReference type="Proteomes" id="UP000073434">
    <property type="component" value="Unassembled WGS sequence"/>
</dbReference>
<evidence type="ECO:0000313" key="1">
    <source>
        <dbReference type="EMBL" id="CYU35246.1"/>
    </source>
</evidence>
<evidence type="ECO:0000313" key="4">
    <source>
        <dbReference type="Proteomes" id="UP000073434"/>
    </source>
</evidence>
<proteinExistence type="predicted"/>
<dbReference type="EMBL" id="FIGG01000001">
    <property type="protein sequence ID" value="CYU35246.1"/>
    <property type="molecule type" value="Genomic_DNA"/>
</dbReference>
<dbReference type="EMBL" id="FIFW01000014">
    <property type="protein sequence ID" value="CYU67267.1"/>
    <property type="molecule type" value="Genomic_DNA"/>
</dbReference>
<dbReference type="RefSeq" id="WP_153309119.1">
    <property type="nucleotide sequence ID" value="NZ_CEEV01000031.1"/>
</dbReference>
<gene>
    <name evidence="2" type="ORF">ERS132385_01405</name>
    <name evidence="1" type="ORF">ERS132393_00328</name>
</gene>
<sequence>MMTLQEQRIRQILVKDTMKRMGLSKKKAQKVIAELEMHGLLKFTPDGKLAFRELGA</sequence>
<evidence type="ECO:0000313" key="2">
    <source>
        <dbReference type="EMBL" id="CYU67267.1"/>
    </source>
</evidence>
<reference evidence="3 4" key="1">
    <citation type="submission" date="2016-02" db="EMBL/GenBank/DDBJ databases">
        <authorList>
            <consortium name="Pathogen Informatics"/>
        </authorList>
    </citation>
    <scope>NUCLEOTIDE SEQUENCE [LARGE SCALE GENOMIC DNA]</scope>
    <source>
        <strain evidence="2 4">LSS23</strain>
        <strain evidence="1 3">LSS31</strain>
    </source>
</reference>
<dbReference type="AlphaFoldDB" id="A0A0Z8D1S1"/>
<evidence type="ECO:0000313" key="3">
    <source>
        <dbReference type="Proteomes" id="UP000072530"/>
    </source>
</evidence>
<protein>
    <submittedName>
        <fullName evidence="1">Uncharacterized protein</fullName>
    </submittedName>
</protein>
<accession>A0A0Z8D1S1</accession>
<dbReference type="Proteomes" id="UP000072530">
    <property type="component" value="Unassembled WGS sequence"/>
</dbReference>